<dbReference type="GO" id="GO:0016282">
    <property type="term" value="C:eukaryotic 43S preinitiation complex"/>
    <property type="evidence" value="ECO:0007669"/>
    <property type="project" value="UniProtKB-UniRule"/>
</dbReference>
<dbReference type="GO" id="GO:0001732">
    <property type="term" value="P:formation of cytoplasmic translation initiation complex"/>
    <property type="evidence" value="ECO:0007669"/>
    <property type="project" value="UniProtKB-UniRule"/>
</dbReference>
<dbReference type="OrthoDB" id="25498at2759"/>
<dbReference type="PANTHER" id="PTHR10540">
    <property type="entry name" value="EUKARYOTIC TRANSLATION INITIATION FACTOR 3 SUBUNIT F-RELATED"/>
    <property type="match status" value="1"/>
</dbReference>
<dbReference type="EMBL" id="JAACFV010000074">
    <property type="protein sequence ID" value="KAF7507133.1"/>
    <property type="molecule type" value="Genomic_DNA"/>
</dbReference>
<dbReference type="GO" id="GO:0031369">
    <property type="term" value="F:translation initiation factor binding"/>
    <property type="evidence" value="ECO:0007669"/>
    <property type="project" value="InterPro"/>
</dbReference>
<dbReference type="HAMAP" id="MF_03005">
    <property type="entry name" value="eIF3f"/>
    <property type="match status" value="1"/>
</dbReference>
<keyword evidence="8" id="KW-1185">Reference proteome</keyword>
<dbReference type="InterPro" id="IPR024969">
    <property type="entry name" value="EIF3F/CSN6-like_C"/>
</dbReference>
<proteinExistence type="inferred from homology"/>
<feature type="domain" description="MPN" evidence="6">
    <location>
        <begin position="31"/>
        <end position="168"/>
    </location>
</feature>
<evidence type="ECO:0000256" key="2">
    <source>
        <dbReference type="ARBA" id="ARBA00022540"/>
    </source>
</evidence>
<evidence type="ECO:0000256" key="3">
    <source>
        <dbReference type="ARBA" id="ARBA00022917"/>
    </source>
</evidence>
<organism evidence="7 8">
    <name type="scientific">Endocarpon pusillum</name>
    <dbReference type="NCBI Taxonomy" id="364733"/>
    <lineage>
        <taxon>Eukaryota</taxon>
        <taxon>Fungi</taxon>
        <taxon>Dikarya</taxon>
        <taxon>Ascomycota</taxon>
        <taxon>Pezizomycotina</taxon>
        <taxon>Eurotiomycetes</taxon>
        <taxon>Chaetothyriomycetidae</taxon>
        <taxon>Verrucariales</taxon>
        <taxon>Verrucariaceae</taxon>
        <taxon>Endocarpon</taxon>
    </lineage>
</organism>
<gene>
    <name evidence="7" type="ORF">GJ744_010946</name>
</gene>
<keyword evidence="3 4" id="KW-0648">Protein biosynthesis</keyword>
<sequence length="358" mass="38761">MAANEDTFLHLARPLGPAPVGTQPSTHPLTVIVQPQALLSVLDHSTRRPPDQTRVIGTLLGTRSDADDSTITIHSSFAVGHTETTDQVEVDMEYQKTMLDLHKKGNPKEVLVGWYATSSELNTFSALIQNFYGGQGDGTWPYPAVHMTVSTEAGKGVEVRTYISAPVGVTPERAADSAAFIPVPYEIRYGEADRSGLEMLAAAKDREDRTVATITDIESLEHALEDILGMLDRVGKYVEGVIEEEDDTLPNTSLGQYLLNALALAPKVDPADIEKDFNNHIQDVLAVSYLANTIRTQMDLSNRLATAPLTMGGPESTSLATKEEGGQQSQRGGGQRGGRGRGGQQREQRDQREPVSAI</sequence>
<evidence type="ECO:0000256" key="4">
    <source>
        <dbReference type="HAMAP-Rule" id="MF_03005"/>
    </source>
</evidence>
<evidence type="ECO:0000313" key="8">
    <source>
        <dbReference type="Proteomes" id="UP000606974"/>
    </source>
</evidence>
<dbReference type="GO" id="GO:0003743">
    <property type="term" value="F:translation initiation factor activity"/>
    <property type="evidence" value="ECO:0007669"/>
    <property type="project" value="UniProtKB-UniRule"/>
</dbReference>
<comment type="similarity">
    <text evidence="4">Belongs to the eIF-3 subunit F family.</text>
</comment>
<dbReference type="CDD" id="cd08064">
    <property type="entry name" value="MPN_eIF3f"/>
    <property type="match status" value="1"/>
</dbReference>
<dbReference type="GO" id="GO:0071541">
    <property type="term" value="C:eukaryotic translation initiation factor 3 complex, eIF3m"/>
    <property type="evidence" value="ECO:0007669"/>
    <property type="project" value="TreeGrafter"/>
</dbReference>
<dbReference type="PANTHER" id="PTHR10540:SF6">
    <property type="entry name" value="EUKARYOTIC TRANSLATION INITIATION FACTOR 3 SUBUNIT F"/>
    <property type="match status" value="1"/>
</dbReference>
<keyword evidence="1 4" id="KW-0963">Cytoplasm</keyword>
<dbReference type="GO" id="GO:0033290">
    <property type="term" value="C:eukaryotic 48S preinitiation complex"/>
    <property type="evidence" value="ECO:0007669"/>
    <property type="project" value="UniProtKB-UniRule"/>
</dbReference>
<dbReference type="InterPro" id="IPR037518">
    <property type="entry name" value="MPN"/>
</dbReference>
<evidence type="ECO:0000259" key="6">
    <source>
        <dbReference type="PROSITE" id="PS50249"/>
    </source>
</evidence>
<evidence type="ECO:0000256" key="1">
    <source>
        <dbReference type="ARBA" id="ARBA00022490"/>
    </source>
</evidence>
<dbReference type="Pfam" id="PF01398">
    <property type="entry name" value="JAB"/>
    <property type="match status" value="1"/>
</dbReference>
<reference evidence="7" key="1">
    <citation type="submission" date="2020-02" db="EMBL/GenBank/DDBJ databases">
        <authorList>
            <person name="Palmer J.M."/>
        </authorList>
    </citation>
    <scope>NUCLEOTIDE SEQUENCE</scope>
    <source>
        <strain evidence="7">EPUS1.4</strain>
        <tissue evidence="7">Thallus</tissue>
    </source>
</reference>
<comment type="caution">
    <text evidence="7">The sequence shown here is derived from an EMBL/GenBank/DDBJ whole genome shotgun (WGS) entry which is preliminary data.</text>
</comment>
<dbReference type="AlphaFoldDB" id="A0A8H7E3U5"/>
<evidence type="ECO:0000313" key="7">
    <source>
        <dbReference type="EMBL" id="KAF7507133.1"/>
    </source>
</evidence>
<dbReference type="Pfam" id="PF13012">
    <property type="entry name" value="MitMem_reg"/>
    <property type="match status" value="1"/>
</dbReference>
<accession>A0A8H7E3U5</accession>
<comment type="subunit">
    <text evidence="4">Component of the eukaryotic translation initiation factor 3 (eIF-3) complex.</text>
</comment>
<name>A0A8H7E3U5_9EURO</name>
<evidence type="ECO:0000256" key="5">
    <source>
        <dbReference type="SAM" id="MobiDB-lite"/>
    </source>
</evidence>
<feature type="region of interest" description="Disordered" evidence="5">
    <location>
        <begin position="307"/>
        <end position="358"/>
    </location>
</feature>
<dbReference type="InterPro" id="IPR027531">
    <property type="entry name" value="eIF3f"/>
</dbReference>
<dbReference type="InterPro" id="IPR000555">
    <property type="entry name" value="JAMM/MPN+_dom"/>
</dbReference>
<comment type="subcellular location">
    <subcellularLocation>
        <location evidence="4">Cytoplasm</location>
    </subcellularLocation>
</comment>
<dbReference type="GO" id="GO:0008237">
    <property type="term" value="F:metallopeptidase activity"/>
    <property type="evidence" value="ECO:0007669"/>
    <property type="project" value="InterPro"/>
</dbReference>
<keyword evidence="2 4" id="KW-0396">Initiation factor</keyword>
<feature type="compositionally biased region" description="Basic and acidic residues" evidence="5">
    <location>
        <begin position="344"/>
        <end position="358"/>
    </location>
</feature>
<dbReference type="Gene3D" id="3.40.140.10">
    <property type="entry name" value="Cytidine Deaminase, domain 2"/>
    <property type="match status" value="1"/>
</dbReference>
<protein>
    <recommendedName>
        <fullName evidence="4">Eukaryotic translation initiation factor 3 subunit F</fullName>
        <shortName evidence="4">eIF3f</shortName>
    </recommendedName>
</protein>
<dbReference type="Proteomes" id="UP000606974">
    <property type="component" value="Unassembled WGS sequence"/>
</dbReference>
<dbReference type="SMART" id="SM00232">
    <property type="entry name" value="JAB_MPN"/>
    <property type="match status" value="1"/>
</dbReference>
<feature type="compositionally biased region" description="Gly residues" evidence="5">
    <location>
        <begin position="331"/>
        <end position="343"/>
    </location>
</feature>
<dbReference type="PROSITE" id="PS50249">
    <property type="entry name" value="MPN"/>
    <property type="match status" value="1"/>
</dbReference>
<comment type="function">
    <text evidence="4">Component of the eukaryotic translation initiation factor 3 (eIF-3) complex, which is involved in protein synthesis of a specialized repertoire of mRNAs and, together with other initiation factors, stimulates binding of mRNA and methionyl-tRNAi to the 40S ribosome. The eIF-3 complex specifically targets and initiates translation of a subset of mRNAs involved in cell proliferation.</text>
</comment>
<dbReference type="FunFam" id="3.40.140.10:FF:000019">
    <property type="entry name" value="Eukaryotic translation initiation factor 3 subunit F"/>
    <property type="match status" value="1"/>
</dbReference>